<dbReference type="InterPro" id="IPR027417">
    <property type="entry name" value="P-loop_NTPase"/>
</dbReference>
<sequence length="227" mass="25295">MKTFQDFIQEGVNDPGIFKAFYTAGGPGSGKSHVARESGARDVNPYGLKVVDSDPLFTKMLKDVGMATTPEDIYSDEGQAMRDRAKSLISKQKDTYIDGRLGLLIDGTGKDFNKIKKSSDKLRGIGYDTYMIFVNTSLDVALQRNEARPRSLDEDDVKKMWNAVQKNMGKFQSYFGRSSFLLVDNNSAGDDVFTKVFVEIGKLIDQKPTSRAATAWIKNQHAINRRG</sequence>
<name>A0A381Y134_9ZZZZ</name>
<dbReference type="EMBL" id="UINC01017009">
    <property type="protein sequence ID" value="SVA70371.1"/>
    <property type="molecule type" value="Genomic_DNA"/>
</dbReference>
<proteinExistence type="predicted"/>
<accession>A0A381Y134</accession>
<dbReference type="Gene3D" id="3.40.50.300">
    <property type="entry name" value="P-loop containing nucleotide triphosphate hydrolases"/>
    <property type="match status" value="1"/>
</dbReference>
<reference evidence="1" key="1">
    <citation type="submission" date="2018-05" db="EMBL/GenBank/DDBJ databases">
        <authorList>
            <person name="Lanie J.A."/>
            <person name="Ng W.-L."/>
            <person name="Kazmierczak K.M."/>
            <person name="Andrzejewski T.M."/>
            <person name="Davidsen T.M."/>
            <person name="Wayne K.J."/>
            <person name="Tettelin H."/>
            <person name="Glass J.I."/>
            <person name="Rusch D."/>
            <person name="Podicherti R."/>
            <person name="Tsui H.-C.T."/>
            <person name="Winkler M.E."/>
        </authorList>
    </citation>
    <scope>NUCLEOTIDE SEQUENCE</scope>
</reference>
<evidence type="ECO:0000313" key="1">
    <source>
        <dbReference type="EMBL" id="SVA70371.1"/>
    </source>
</evidence>
<protein>
    <submittedName>
        <fullName evidence="1">Uncharacterized protein</fullName>
    </submittedName>
</protein>
<dbReference type="SUPFAM" id="SSF52540">
    <property type="entry name" value="P-loop containing nucleoside triphosphate hydrolases"/>
    <property type="match status" value="1"/>
</dbReference>
<dbReference type="AlphaFoldDB" id="A0A381Y134"/>
<dbReference type="Pfam" id="PF13671">
    <property type="entry name" value="AAA_33"/>
    <property type="match status" value="1"/>
</dbReference>
<gene>
    <name evidence="1" type="ORF">METZ01_LOCUS123225</name>
</gene>
<organism evidence="1">
    <name type="scientific">marine metagenome</name>
    <dbReference type="NCBI Taxonomy" id="408172"/>
    <lineage>
        <taxon>unclassified sequences</taxon>
        <taxon>metagenomes</taxon>
        <taxon>ecological metagenomes</taxon>
    </lineage>
</organism>